<protein>
    <submittedName>
        <fullName evidence="4">Penicillin-binding protein</fullName>
    </submittedName>
</protein>
<dbReference type="EMBL" id="PREZ01000005">
    <property type="protein sequence ID" value="PPA69924.1"/>
    <property type="molecule type" value="Genomic_DNA"/>
</dbReference>
<evidence type="ECO:0000313" key="5">
    <source>
        <dbReference type="Proteomes" id="UP000239047"/>
    </source>
</evidence>
<dbReference type="InterPro" id="IPR012338">
    <property type="entry name" value="Beta-lactam/transpept-like"/>
</dbReference>
<keyword evidence="5" id="KW-1185">Reference proteome</keyword>
<dbReference type="InterPro" id="IPR001466">
    <property type="entry name" value="Beta-lactam-related"/>
</dbReference>
<dbReference type="AlphaFoldDB" id="A0A2S5GAI9"/>
<keyword evidence="2" id="KW-0472">Membrane</keyword>
<gene>
    <name evidence="4" type="ORF">C4B60_15480</name>
</gene>
<reference evidence="4 5" key="1">
    <citation type="submission" date="2018-02" db="EMBL/GenBank/DDBJ databases">
        <title>Jeotgalibacillus proteolyticum sp. nov. a protease producing bacterium isolated from ocean sediments of Laizhou Bay.</title>
        <authorList>
            <person name="Li Y."/>
        </authorList>
    </citation>
    <scope>NUCLEOTIDE SEQUENCE [LARGE SCALE GENOMIC DNA]</scope>
    <source>
        <strain evidence="4 5">22-7</strain>
    </source>
</reference>
<dbReference type="PANTHER" id="PTHR46825:SF11">
    <property type="entry name" value="PENICILLIN-BINDING PROTEIN 4"/>
    <property type="match status" value="1"/>
</dbReference>
<dbReference type="Gene3D" id="3.40.710.10">
    <property type="entry name" value="DD-peptidase/beta-lactamase superfamily"/>
    <property type="match status" value="1"/>
</dbReference>
<dbReference type="GO" id="GO:0016020">
    <property type="term" value="C:membrane"/>
    <property type="evidence" value="ECO:0007669"/>
    <property type="project" value="UniProtKB-SubCell"/>
</dbReference>
<dbReference type="RefSeq" id="WP_104058917.1">
    <property type="nucleotide sequence ID" value="NZ_PREZ01000005.1"/>
</dbReference>
<feature type="domain" description="Beta-lactamase-related" evidence="3">
    <location>
        <begin position="31"/>
        <end position="334"/>
    </location>
</feature>
<dbReference type="Proteomes" id="UP000239047">
    <property type="component" value="Unassembled WGS sequence"/>
</dbReference>
<dbReference type="SUPFAM" id="SSF56601">
    <property type="entry name" value="beta-lactamase/transpeptidase-like"/>
    <property type="match status" value="1"/>
</dbReference>
<accession>A0A2S5GAI9</accession>
<evidence type="ECO:0000256" key="1">
    <source>
        <dbReference type="ARBA" id="ARBA00004370"/>
    </source>
</evidence>
<evidence type="ECO:0000259" key="3">
    <source>
        <dbReference type="Pfam" id="PF00144"/>
    </source>
</evidence>
<proteinExistence type="predicted"/>
<evidence type="ECO:0000313" key="4">
    <source>
        <dbReference type="EMBL" id="PPA69924.1"/>
    </source>
</evidence>
<name>A0A2S5GAI9_9BACL</name>
<sequence length="340" mass="38703">MGNFKHESSKIESAAKEIEFSGVIQVEKLNTPLIKRSFGYSNRSESLENNEETRFGIASGCKLFTAIAIVQLAEQGELSFDQKLSEVLDESFPHFDPEVTIHHLLTHTSGIPDYFDEDVMEDFEELWKDRPMYRMNSLTDFLPLFQNEKMKFSPGEKFHYNNAGFILLGLIVEKVSGRRFTDYISEEIFTKCGMTSSGYFPLDQLPGNTALGYIDEGDNWRTNIYSIPRVGGADGGAFTTAGDLSKLWASLFSFSLLREESVEKLLTLHSQEEEDDFYGYGIWITKREDSVFRYHIMGYDPGVSFHSAYYPAYYVTISVLSNKSEGAFDMLDAAEDHFLK</sequence>
<dbReference type="PANTHER" id="PTHR46825">
    <property type="entry name" value="D-ALANYL-D-ALANINE-CARBOXYPEPTIDASE/ENDOPEPTIDASE AMPH"/>
    <property type="match status" value="1"/>
</dbReference>
<comment type="caution">
    <text evidence="4">The sequence shown here is derived from an EMBL/GenBank/DDBJ whole genome shotgun (WGS) entry which is preliminary data.</text>
</comment>
<dbReference type="InterPro" id="IPR050491">
    <property type="entry name" value="AmpC-like"/>
</dbReference>
<comment type="subcellular location">
    <subcellularLocation>
        <location evidence="1">Membrane</location>
    </subcellularLocation>
</comment>
<dbReference type="Pfam" id="PF00144">
    <property type="entry name" value="Beta-lactamase"/>
    <property type="match status" value="1"/>
</dbReference>
<organism evidence="4 5">
    <name type="scientific">Jeotgalibacillus proteolyticus</name>
    <dbReference type="NCBI Taxonomy" id="2082395"/>
    <lineage>
        <taxon>Bacteria</taxon>
        <taxon>Bacillati</taxon>
        <taxon>Bacillota</taxon>
        <taxon>Bacilli</taxon>
        <taxon>Bacillales</taxon>
        <taxon>Caryophanaceae</taxon>
        <taxon>Jeotgalibacillus</taxon>
    </lineage>
</organism>
<dbReference type="OrthoDB" id="9803467at2"/>
<evidence type="ECO:0000256" key="2">
    <source>
        <dbReference type="ARBA" id="ARBA00023136"/>
    </source>
</evidence>